<evidence type="ECO:0000313" key="8">
    <source>
        <dbReference type="EMBL" id="WFR96174.1"/>
    </source>
</evidence>
<proteinExistence type="inferred from homology"/>
<dbReference type="PANTHER" id="PTHR33452">
    <property type="entry name" value="OXIDOREDUCTASE CATD-RELATED"/>
    <property type="match status" value="1"/>
</dbReference>
<evidence type="ECO:0000256" key="7">
    <source>
        <dbReference type="SAM" id="Phobius"/>
    </source>
</evidence>
<dbReference type="InterPro" id="IPR032808">
    <property type="entry name" value="DoxX"/>
</dbReference>
<feature type="transmembrane region" description="Helical" evidence="7">
    <location>
        <begin position="46"/>
        <end position="63"/>
    </location>
</feature>
<keyword evidence="9" id="KW-1185">Reference proteome</keyword>
<dbReference type="PANTHER" id="PTHR33452:SF4">
    <property type="entry name" value="BLL4328 PROTEIN"/>
    <property type="match status" value="1"/>
</dbReference>
<evidence type="ECO:0000256" key="6">
    <source>
        <dbReference type="ARBA" id="ARBA00023136"/>
    </source>
</evidence>
<evidence type="ECO:0000256" key="5">
    <source>
        <dbReference type="ARBA" id="ARBA00022989"/>
    </source>
</evidence>
<keyword evidence="3" id="KW-1003">Cell membrane</keyword>
<sequence length="129" mass="14220">MKQQLSSAQPYVLSLLRIVFGLVIFSFGTAKIFHFHAGVFMPPEGSLPWVAGLIELILGFLFLIGFQTRVVAFVLSGEMAVAYFIAHFPKSFFPTENGGYAAVVFCFLFLYFVTSGPGPVSVDAKLRQE</sequence>
<reference evidence="9" key="2">
    <citation type="journal article" date="2023" name="MicrobiologyOpen">
        <title>Genomics of the tumorigenes clade of the family Rhizobiaceae and description of Rhizobium rhododendri sp. nov.</title>
        <authorList>
            <person name="Kuzmanovic N."/>
            <person name="diCenzo G.C."/>
            <person name="Bunk B."/>
            <person name="Sproeer C."/>
            <person name="Fruehling A."/>
            <person name="Neumann-Schaal M."/>
            <person name="Overmann J."/>
            <person name="Smalla K."/>
        </authorList>
    </citation>
    <scope>NUCLEOTIDE SEQUENCE [LARGE SCALE GENOMIC DNA]</scope>
    <source>
        <strain evidence="9">1078</strain>
    </source>
</reference>
<keyword evidence="5 7" id="KW-1133">Transmembrane helix</keyword>
<comment type="similarity">
    <text evidence="2">Belongs to the DoxX family.</text>
</comment>
<evidence type="ECO:0000256" key="4">
    <source>
        <dbReference type="ARBA" id="ARBA00022692"/>
    </source>
</evidence>
<reference evidence="8 9" key="1">
    <citation type="journal article" date="2018" name="Sci. Rep.">
        <title>Rhizobium tumorigenes sp. nov., a novel plant tumorigenic bacterium isolated from cane gall tumors on thornless blackberry.</title>
        <authorList>
            <person name="Kuzmanovi N."/>
            <person name="Smalla K."/>
            <person name="Gronow S."/>
            <person name="PuBawska J."/>
        </authorList>
    </citation>
    <scope>NUCLEOTIDE SEQUENCE [LARGE SCALE GENOMIC DNA]</scope>
    <source>
        <strain evidence="8 9">1078</strain>
    </source>
</reference>
<keyword evidence="6 7" id="KW-0472">Membrane</keyword>
<evidence type="ECO:0000256" key="1">
    <source>
        <dbReference type="ARBA" id="ARBA00004651"/>
    </source>
</evidence>
<organism evidence="8 9">
    <name type="scientific">Rhizobium tumorigenes</name>
    <dbReference type="NCBI Taxonomy" id="2041385"/>
    <lineage>
        <taxon>Bacteria</taxon>
        <taxon>Pseudomonadati</taxon>
        <taxon>Pseudomonadota</taxon>
        <taxon>Alphaproteobacteria</taxon>
        <taxon>Hyphomicrobiales</taxon>
        <taxon>Rhizobiaceae</taxon>
        <taxon>Rhizobium/Agrobacterium group</taxon>
        <taxon>Rhizobium</taxon>
    </lineage>
</organism>
<dbReference type="KEGG" id="rtu:PR017_03255"/>
<gene>
    <name evidence="8" type="ORF">PR017_03255</name>
</gene>
<dbReference type="RefSeq" id="WP_111220270.1">
    <property type="nucleotide sequence ID" value="NZ_CP117255.1"/>
</dbReference>
<evidence type="ECO:0000256" key="3">
    <source>
        <dbReference type="ARBA" id="ARBA00022475"/>
    </source>
</evidence>
<dbReference type="GO" id="GO:0005886">
    <property type="term" value="C:plasma membrane"/>
    <property type="evidence" value="ECO:0007669"/>
    <property type="project" value="UniProtKB-SubCell"/>
</dbReference>
<accession>A0AAF1KW93</accession>
<name>A0AAF1KW93_9HYPH</name>
<feature type="transmembrane region" description="Helical" evidence="7">
    <location>
        <begin position="70"/>
        <end position="88"/>
    </location>
</feature>
<dbReference type="Pfam" id="PF07681">
    <property type="entry name" value="DoxX"/>
    <property type="match status" value="1"/>
</dbReference>
<protein>
    <submittedName>
        <fullName evidence="8">DoxX family protein</fullName>
    </submittedName>
</protein>
<comment type="subcellular location">
    <subcellularLocation>
        <location evidence="1">Cell membrane</location>
        <topology evidence="1">Multi-pass membrane protein</topology>
    </subcellularLocation>
</comment>
<feature type="transmembrane region" description="Helical" evidence="7">
    <location>
        <begin position="100"/>
        <end position="122"/>
    </location>
</feature>
<dbReference type="Proteomes" id="UP000249499">
    <property type="component" value="Chromosome"/>
</dbReference>
<feature type="transmembrane region" description="Helical" evidence="7">
    <location>
        <begin position="12"/>
        <end position="34"/>
    </location>
</feature>
<keyword evidence="4 7" id="KW-0812">Transmembrane</keyword>
<evidence type="ECO:0000256" key="2">
    <source>
        <dbReference type="ARBA" id="ARBA00006679"/>
    </source>
</evidence>
<dbReference type="EMBL" id="CP117255">
    <property type="protein sequence ID" value="WFR96174.1"/>
    <property type="molecule type" value="Genomic_DNA"/>
</dbReference>
<evidence type="ECO:0000313" key="9">
    <source>
        <dbReference type="Proteomes" id="UP000249499"/>
    </source>
</evidence>
<dbReference type="AlphaFoldDB" id="A0AAF1KW93"/>
<dbReference type="InterPro" id="IPR051907">
    <property type="entry name" value="DoxX-like_oxidoreductase"/>
</dbReference>